<feature type="domain" description="DUF1553" evidence="1">
    <location>
        <begin position="47"/>
        <end position="185"/>
    </location>
</feature>
<dbReference type="InterPro" id="IPR022655">
    <property type="entry name" value="DUF1553"/>
</dbReference>
<accession>A0A5C6LZW9</accession>
<sequence>MFRGVLEAAGIDHPLWERGQLTRPGRIVPRRGPQVLGSEPFATVQSGRLQLAEQTASGDNPLTARVLVNRLWQHAFGEGLVRTVDNFGRLGELPTHPELLDYLAARFVRDEGWSMKRMLRLLLTSETWQQSSRGEVAGLERDGANRWLSRMSLRRLEAEAIRDAILAVSGQLDLKMYGPGVSVYFVSRTEGGGASGPLDGDR</sequence>
<dbReference type="PANTHER" id="PTHR35889:SF3">
    <property type="entry name" value="F-BOX DOMAIN-CONTAINING PROTEIN"/>
    <property type="match status" value="1"/>
</dbReference>
<evidence type="ECO:0000259" key="1">
    <source>
        <dbReference type="Pfam" id="PF07587"/>
    </source>
</evidence>
<organism evidence="2 3">
    <name type="scientific">Planctomyces bekefii</name>
    <dbReference type="NCBI Taxonomy" id="1653850"/>
    <lineage>
        <taxon>Bacteria</taxon>
        <taxon>Pseudomonadati</taxon>
        <taxon>Planctomycetota</taxon>
        <taxon>Planctomycetia</taxon>
        <taxon>Planctomycetales</taxon>
        <taxon>Planctomycetaceae</taxon>
        <taxon>Planctomyces</taxon>
    </lineage>
</organism>
<evidence type="ECO:0000313" key="3">
    <source>
        <dbReference type="Proteomes" id="UP000321083"/>
    </source>
</evidence>
<protein>
    <recommendedName>
        <fullName evidence="1">DUF1553 domain-containing protein</fullName>
    </recommendedName>
</protein>
<reference evidence="2 3" key="2">
    <citation type="submission" date="2019-08" db="EMBL/GenBank/DDBJ databases">
        <authorList>
            <person name="Henke P."/>
        </authorList>
    </citation>
    <scope>NUCLEOTIDE SEQUENCE [LARGE SCALE GENOMIC DNA]</scope>
    <source>
        <strain evidence="2">Phe10_nw2017</strain>
    </source>
</reference>
<dbReference type="AlphaFoldDB" id="A0A5C6LZW9"/>
<comment type="caution">
    <text evidence="2">The sequence shown here is derived from an EMBL/GenBank/DDBJ whole genome shotgun (WGS) entry which is preliminary data.</text>
</comment>
<dbReference type="PANTHER" id="PTHR35889">
    <property type="entry name" value="CYCLOINULO-OLIGOSACCHARIDE FRUCTANOTRANSFERASE-RELATED"/>
    <property type="match status" value="1"/>
</dbReference>
<name>A0A5C6LZW9_9PLAN</name>
<dbReference type="Pfam" id="PF07587">
    <property type="entry name" value="PSD1"/>
    <property type="match status" value="1"/>
</dbReference>
<proteinExistence type="predicted"/>
<keyword evidence="3" id="KW-1185">Reference proteome</keyword>
<evidence type="ECO:0000313" key="2">
    <source>
        <dbReference type="EMBL" id="TWW08070.1"/>
    </source>
</evidence>
<gene>
    <name evidence="2" type="ORF">E3A20_28000</name>
</gene>
<feature type="non-terminal residue" evidence="2">
    <location>
        <position position="202"/>
    </location>
</feature>
<dbReference type="Proteomes" id="UP000321083">
    <property type="component" value="Unassembled WGS sequence"/>
</dbReference>
<reference evidence="2 3" key="1">
    <citation type="submission" date="2019-08" db="EMBL/GenBank/DDBJ databases">
        <title>100 year-old enigma solved: identification of Planctomyces bekefii, the type genus and species of the phylum Planctomycetes.</title>
        <authorList>
            <person name="Svetlana D.N."/>
            <person name="Overmann J."/>
        </authorList>
    </citation>
    <scope>NUCLEOTIDE SEQUENCE [LARGE SCALE GENOMIC DNA]</scope>
    <source>
        <strain evidence="2">Phe10_nw2017</strain>
    </source>
</reference>
<dbReference type="EMBL" id="SRHE01000859">
    <property type="protein sequence ID" value="TWW08070.1"/>
    <property type="molecule type" value="Genomic_DNA"/>
</dbReference>